<dbReference type="EMBL" id="LEKV01003732">
    <property type="protein sequence ID" value="KVH98746.1"/>
    <property type="molecule type" value="Genomic_DNA"/>
</dbReference>
<evidence type="ECO:0000313" key="1">
    <source>
        <dbReference type="EMBL" id="KVH98746.1"/>
    </source>
</evidence>
<gene>
    <name evidence="1" type="ORF">Ccrd_023027</name>
</gene>
<proteinExistence type="predicted"/>
<dbReference type="Gramene" id="KVH98746">
    <property type="protein sequence ID" value="KVH98746"/>
    <property type="gene ID" value="Ccrd_023027"/>
</dbReference>
<comment type="caution">
    <text evidence="1">The sequence shown here is derived from an EMBL/GenBank/DDBJ whole genome shotgun (WGS) entry which is preliminary data.</text>
</comment>
<dbReference type="Pfam" id="PF14223">
    <property type="entry name" value="Retrotran_gag_2"/>
    <property type="match status" value="1"/>
</dbReference>
<dbReference type="AlphaFoldDB" id="A0A103XXR7"/>
<evidence type="ECO:0000313" key="2">
    <source>
        <dbReference type="Proteomes" id="UP000243975"/>
    </source>
</evidence>
<protein>
    <submittedName>
        <fullName evidence="1">Uncharacterized protein</fullName>
    </submittedName>
</protein>
<accession>A0A103XXR7</accession>
<name>A0A103XXR7_CYNCS</name>
<reference evidence="1 2" key="1">
    <citation type="journal article" date="2016" name="Sci. Rep.">
        <title>The genome sequence of the outbreeding globe artichoke constructed de novo incorporating a phase-aware low-pass sequencing strategy of F1 progeny.</title>
        <authorList>
            <person name="Scaglione D."/>
            <person name="Reyes-Chin-Wo S."/>
            <person name="Acquadro A."/>
            <person name="Froenicke L."/>
            <person name="Portis E."/>
            <person name="Beitel C."/>
            <person name="Tirone M."/>
            <person name="Mauro R."/>
            <person name="Lo Monaco A."/>
            <person name="Mauromicale G."/>
            <person name="Faccioli P."/>
            <person name="Cattivelli L."/>
            <person name="Rieseberg L."/>
            <person name="Michelmore R."/>
            <person name="Lanteri S."/>
        </authorList>
    </citation>
    <scope>NUCLEOTIDE SEQUENCE [LARGE SCALE GENOMIC DNA]</scope>
    <source>
        <strain evidence="1">2C</strain>
    </source>
</reference>
<organism evidence="1 2">
    <name type="scientific">Cynara cardunculus var. scolymus</name>
    <name type="common">Globe artichoke</name>
    <name type="synonym">Cynara scolymus</name>
    <dbReference type="NCBI Taxonomy" id="59895"/>
    <lineage>
        <taxon>Eukaryota</taxon>
        <taxon>Viridiplantae</taxon>
        <taxon>Streptophyta</taxon>
        <taxon>Embryophyta</taxon>
        <taxon>Tracheophyta</taxon>
        <taxon>Spermatophyta</taxon>
        <taxon>Magnoliopsida</taxon>
        <taxon>eudicotyledons</taxon>
        <taxon>Gunneridae</taxon>
        <taxon>Pentapetalae</taxon>
        <taxon>asterids</taxon>
        <taxon>campanulids</taxon>
        <taxon>Asterales</taxon>
        <taxon>Asteraceae</taxon>
        <taxon>Carduoideae</taxon>
        <taxon>Cardueae</taxon>
        <taxon>Carduinae</taxon>
        <taxon>Cynara</taxon>
    </lineage>
</organism>
<sequence>MMVRAIIALSLPDDVFHSLVNLSTAKDMWNTLCVLYYETIEVKKSKKIGLVRQYELFVHEKGESLNEYYNRFNNLLNDLKLYGSL</sequence>
<dbReference type="Proteomes" id="UP000243975">
    <property type="component" value="Unassembled WGS sequence"/>
</dbReference>
<keyword evidence="2" id="KW-1185">Reference proteome</keyword>
<dbReference type="OMA" id="NEYYNRF"/>